<accession>A0A6J4KEJ3</accession>
<dbReference type="PROSITE" id="PS51549">
    <property type="entry name" value="DM13"/>
    <property type="match status" value="1"/>
</dbReference>
<feature type="chain" id="PRO_5026891796" description="DM13 domain-containing protein" evidence="1">
    <location>
        <begin position="28"/>
        <end position="161"/>
    </location>
</feature>
<dbReference type="Pfam" id="PF10517">
    <property type="entry name" value="DM13"/>
    <property type="match status" value="1"/>
</dbReference>
<evidence type="ECO:0000259" key="2">
    <source>
        <dbReference type="PROSITE" id="PS51549"/>
    </source>
</evidence>
<feature type="domain" description="DM13" evidence="2">
    <location>
        <begin position="58"/>
        <end position="161"/>
    </location>
</feature>
<feature type="signal peptide" evidence="1">
    <location>
        <begin position="1"/>
        <end position="27"/>
    </location>
</feature>
<protein>
    <recommendedName>
        <fullName evidence="2">DM13 domain-containing protein</fullName>
    </recommendedName>
</protein>
<gene>
    <name evidence="3" type="ORF">AVDCRST_MAG94-463</name>
</gene>
<sequence length="161" mass="17242">MQSQVLSRSLLTTLALVLSSTTGSVQAFQPTTTGGGYSSQRQPTARMAPIQTRIAATGTFVAAEKPTTGTAQIVVERGQRYLVLSADFKTSEQGPDLQVVLDSTTQPPAQYQDKTTFVNLGKLQKFAGTQRYAIPASVNLSQFQSVGIWCQMANATFGYAP</sequence>
<keyword evidence="1" id="KW-0732">Signal</keyword>
<reference evidence="3" key="1">
    <citation type="submission" date="2020-02" db="EMBL/GenBank/DDBJ databases">
        <authorList>
            <person name="Meier V. D."/>
        </authorList>
    </citation>
    <scope>NUCLEOTIDE SEQUENCE</scope>
    <source>
        <strain evidence="3">AVDCRST_MAG94</strain>
    </source>
</reference>
<evidence type="ECO:0000313" key="3">
    <source>
        <dbReference type="EMBL" id="CAA9302652.1"/>
    </source>
</evidence>
<dbReference type="EMBL" id="CADCTY010000157">
    <property type="protein sequence ID" value="CAA9302652.1"/>
    <property type="molecule type" value="Genomic_DNA"/>
</dbReference>
<feature type="non-terminal residue" evidence="3">
    <location>
        <position position="161"/>
    </location>
</feature>
<dbReference type="AlphaFoldDB" id="A0A6J4KEJ3"/>
<organism evidence="3">
    <name type="scientific">uncultured Leptolyngbya sp</name>
    <dbReference type="NCBI Taxonomy" id="332963"/>
    <lineage>
        <taxon>Bacteria</taxon>
        <taxon>Bacillati</taxon>
        <taxon>Cyanobacteriota</taxon>
        <taxon>Cyanophyceae</taxon>
        <taxon>Leptolyngbyales</taxon>
        <taxon>Leptolyngbyaceae</taxon>
        <taxon>Leptolyngbya group</taxon>
        <taxon>Leptolyngbya</taxon>
        <taxon>environmental samples</taxon>
    </lineage>
</organism>
<dbReference type="InterPro" id="IPR019545">
    <property type="entry name" value="DM13_domain"/>
</dbReference>
<proteinExistence type="predicted"/>
<evidence type="ECO:0000256" key="1">
    <source>
        <dbReference type="SAM" id="SignalP"/>
    </source>
</evidence>
<name>A0A6J4KEJ3_9CYAN</name>